<dbReference type="NCBIfam" id="NF012196">
    <property type="entry name" value="Ig_like_ice"/>
    <property type="match status" value="1"/>
</dbReference>
<dbReference type="Gene3D" id="3.40.50.410">
    <property type="entry name" value="von Willebrand factor, type A domain"/>
    <property type="match status" value="1"/>
</dbReference>
<keyword evidence="1" id="KW-0106">Calcium</keyword>
<proteinExistence type="predicted"/>
<sequence length="6027" mass="604588">MSNQRIVLDQDVVVTHLQGKMYLVAADGSQRLVAEGDVLPKDAVLLAPEGASFQGGETTFTLGSGERPEEGDAVLANAGTPDDIAALQQAILDGTDPTKAFEASAAGGAPAAGNAGGVAGASGNGGFVTIDRTGDATISSAGFDSANPADAAPLVDVQSSEDELVDLTAPVITVSAPDNTNDRTPTLTGTTDAPAGSTVTLVVTDANGNQQTLTATVQPDGSFSVDVTTPLAEGGYQVTASVTDPAGNTGTATDDGSVDTTAPTVTVNAPDNTNDNTPTITGTTDAVPGSTVTLTVTDANGNQQTLTATVQPDGSYSADVVTPLPDGGYDVTASVTDPAGNRGTSSDDGSVDTTANITVSLDDVNAANVANTPISGTSDVGPGRTVTLVISDATGKSVTVTAVTDADGNYQTSADLSGLADGNLTVVASVTDAAGNPASATDDTTLLDTTPPDASITLDGNITPDDVINAAESKQDIAVTGRVGGDVKEGDTVTLTVNGKAFTGLVLADKTFSINVPGSDLVADGDKVIDAKVTTTDAAGNSTTVTDTEGYSVDTQSPSVVVDIADDQLTVGETSDVTFTFSEKVTGFELGDLTVVGGTVTGLTTSDGGKTWTATFTPDANFTGTASVTVKENSYTDLAGNKGTGGSDSAATDTEATGAPTVVITEDVNNDGTISNTEISGKVDVAVSLPGDAKAGDTLKVSGQADRLLTDADITAGKVGYEFDRPADGVTLTVTATIVDAAGNVSLPGSDSATMGDTTATGAPTVVITEDVNNDGTISNTEISGKVDVAVSLPGDAKAGDTLKVSGQADRLLTDADITAGKVGYEFDRPADGVTLTVTATIVDAAGNVSLPGSDSATMGDTTATGAPTVVITEDVNNDGTISNTEISGKVDVAVSLPGDAKAGDTLKVSGQADRLLTDADITAGKVGYEFDRPADGVTLTVTATIVDAAGNVSLPGSDSATMGDTTATGAPTVVITEDVNNDGTISNTEISGKVDVAVSLPGDAKAGDTLKVSGQADRLLTDADITAGKVGYEFDRPADGVTLTVTATIVDAAGNVSLPGSDSATMGDTTATGAPTVVITEDVNNDGTISNTEISGKVDVAVSLPGDAKAGDTLKVSGQADRLLTDADITAGKVGYEFDRPADGVTLTVTATIVDAAGNVSLPGSDSATMGDTTATGAPTVVITEDVNNDGTISNTEISGKVDVAVSLPGDAKAGDTLKVSGQADRLLTDADITAGKVGYEFDRPADGVTLTVTATIVDAAGNVSLPGSDSATMGDTTATGAPTVVITEDVNNDGTISNTEISGKVDVAVSLPGDAKAGDTLKVSGQADRLLTDADITAGKVGYEFDRPADGVTLTVTATIVDAAGNVSLPGSDSATMGDTTATGAPTVVITEDVNNDGTISNTEISGKVDVAVSLPGDAKAGDTLKVSGQADRLLTDADITAGKVGYEFDRPADGVTLTVTATIVDAAGNVSLPGSDSATMGDTTATGAPTVVITEDVNNDGTISNTEISGKVDVAVSLPGDAKAGDTLKVSGQADRLLTDADITAGKVGYEFDRPADGVTLTVTATIVDAAGNVSLPGSDSATMGDTTATGAPTVVITEDVNNDGTISNTEISGKVDVAVSLPGDAKAGDTLKVSGQADRLLTDADITAGKVGYEFDRPADGVTLTVTATIVDAAGNVSLPGSDSATMGDTTATGAPTVVITEDVNNDGTISNTEISGKVDVAVSLPGDAKAGDTLKVSGQADRLLTDADITAGKVGYEFDRPADGVTLTVTATIVDAAGNVSLPGSDSATMGDTTATGAPTVVITEDVNNDGTISNTEISGKVDVAVSLPGDAKAGDTLKVSGQADRLLTDADITAGKVGYEFDRPADGVTLTVTATIVDAAGNVSLPGSDSATMGDTTATGAPTVVITEDVNNDGTISNTEISGKVDVAVSLPGDAKAGDTLKVSGQADRLLTDADITAGKVGYEFDRPADGVTLTVTATIVDAAGNVSLPGSDSATMGDTTATGAPTVVITEDVNNDGTISNTEISGKVDVAVSLPGDAKAGDTLKVSGQADRLLTDADITAGKVGYEFDRPADGVTLTVTATIVDAAGNVSLPGSDSATMGDTTATGAPTVVITEDVNNDGTISNTEISGKVDVAVSLPGDAKAGDTLKVSGQADRLLTDADITAGKVGYEFDRPADGVTLTVTATIVDAAGNVSLPGSDSATMGDTTATGAPTVVITEDVNNDGTISNTEISGKVDVAVSLPGDAKAGDTLKVSGQADRLLTDADITAGKVGYEFDRPADGVTLTVTATIVDAAGNVSLPGSDSATMGDTTATGAPTVVITEDVNNDGTISNTEISGKVDVAVSLPGDAKAGDTLKVSGQADRLLTDADITAGKVGYEFDRPADGVTLTVTATIVDAAGNVSLPGSDSATMGDTTATGAPTVVITEDVNNDGTISNTEISGKVDVAVSLPGDAKAGDTLKVSGQADRLLTDADITAGKVGYEFDRPADGVTLTVTATIVDAAGNVSLPGSDSATMGDTTATGAPTVVITEDVNNDGTISNTEISGKVDVAVSLPGDAKAGDTLKVSGQADRLLTDADITAGKVGYEFDRPADGVTLTVTATIVDAAGNVSLPGSDSATMGDTTATGAPTVVITEDVNNDGTISNTEISGKVDVAVSLPGDAKAGDTLKVSGQADRLLTDADITAGKVGYEFDRPADGVTLTVTATIVDAAGNVSLPGSDSATMGDTTATGAPTVVITEDVNNDGTISNTEISGKVDVAVSLPGDAKAGDTLKVSGQADRLLTDADITAGKVGYEFDRPADGVTLTVTATIVDAAGNVSLPGSDSATMGDTTATGAPTVVITEDVNNDGTISNTEISGKVDVAVSLPGDAKAGDTLKVSGQADRLLTDADITAGKVGYEFDRPADGVTLTVTATIVDAAGNVSLPGSDSATMGDTTATGAPTVVITEDVNNDGTISNTEISGKVDVAVSLPGDAKAGDTLKVSGQADRLLTDADITAGKVGYEFDRPADGVTLTVTATIVDAAGNVSLPGSDSATMGDTTATGAPTVVITEDVNNDGTISNTEISGKVDVAVSLPGDAKAGDTLKVSGQADRLLTDADITAGKVGYEFDRPADGVTLTVTATIVDAAGNVSLPGSDSATMGDTTATGAPTVVITEDVNNDGTISNTEISGKVDVAVSLPGDAKAGDTLKVSGQADRLLTDADITAGKVGYEFDRPADGVTLTVTATIVDAAGNVSLPGSDSATMGDTTATGAPTVVITEDVNNDGTISNTEISGKVDVAVSLPGDAKAGDTLKVSGQADRLLTDADITAGKVGYEFDRPADGVTLTVTATIVDAAGNVSLPGSDSATMGDTTATGAPTVVITEDVNNDGTISNTEISGKVDVAVSLPGDAKAGDTLKVSGQADRLLTDADITAGKVGYEFDRPADGVTLTVTATIVDAAGNVSLPGSDSATMGDTTATGAPTVVITEDVNNDGTISNTEISGKVDVAVSLPGDAKAGDTLKVSGQADRLLTDADITAGKVGYEFDRPADGVTLTVTATIVDAAGNVSLPGSDSATMGDTTATGAPTVVITEDVNNDGTISNTEISGKVDVAVSLPGDAKAGDTLKVSGQADRLLTDADITAGKVGYEFDRPADGVTLTVTATIVDAAGNVSLPGSDSATMGDTTATGAPTVVITEDVNNDGTISNTEISGKVDVAVSLPGDAKAGDTLKVSGQADRLLTDADITAGKVGYEFDRPADGVTLTVTATIVDAAGNVSLPGSDSATMGDTTATGAPTVVITEDVNNDGTISNTEISGKVDVAVSLPGDAKAGDTLKVSGQADRLLTDADITAGKVGYEFDRPADGVTLTVTATIVDAAGNVSLPGSDSATMGDTTATGAPTVVITEDVNNDGTISNTEISGKVDVAVSLPGDAKAGDTLKVSGQADRLLTDADITAGKVGYEFDRPADGVTLTVTATIVDAAGNVSLPGSDSATMGDTTATGAPTVVITEDVNNDGTISNTEISGKVDVAVSLPGDAKAGDTLKVSGQADRLLTDADITAGKVGYEFDRPADGVTLTVTATIVDAAGNVSLPGSDSATMGDTTATGAPTVVITEDVNNDGTISNTEISGKVDVAVSLPGDAKAGDTLKVSGQADRLLTDADITAGKVGYEFDRPADGVTLTVTATIVDAAGNVSLPGSDSATMGDTTATAAPTVVIVDDANNDQMLTKAEIGNDQIQVRAGINHADLVAGGKVTLTINNGGVNSTVQLTLKADGTLLASNGKSYGYENGTISWTETTPANGKSLTVTATQTDKAGNISLPGSDNAQILNEAPETANKQANGQEDAASIAIPTLSGSDIDGNVVSFTIKSLPANGILYLNGVAVTVDQSIAVADAGKLTFTPNANWNGNTTFNYAAVDNDGAVDASPATVTIKVDAVNDLPTLTISNGAVVSEEGLANGIADTVGNPDTTNAIKASGTLSVGDIDSSTLSISLNGPAGLTSGGAKVQWSWDAGSKTLVGYTGAIGGADYKAVVEVKLTAPNASGKGEWTYDVTLKGPLDHGDTTSEDKLSFQLDVEVSDGSGVTKGKLDVSVEDDSPVAGNSDAVSVVKTDIPNVLTGLFDLTKYSGNQSTLNMAGFTISALGFKSATDSSLVTAEVNGSSSGLGVASGAAPYHNLANEIDFRHFADGSSASEQLIVRLDAGKVAYGANIKFSKMFGGELESGVVEFYRGGVLISTLVFNSNASGGEFNQNFQVQQGGFDTMVIKATNNGNTNTSDNSDFTVQSIEFLGANTAQAIAYGSGTVTPQWGADGKGSIGLVLDPATFENGLRTASGSAIAITASGANTLLGKDAGGNLVFKLEFTPATGKWEFFQYQRMSKPLGDGDIDFQIRVVDGDGDASIGSFATKPLFTPLVQGVSSESVTEGGNLLHKVTLSDATQEATEYDFAIRGSGNNPASNQDWGNAQFSNGVTYNSTTGKITVPAGVTDFTVTIPTVNDRLVETNETLSVTIGGQSGTGTIVDNDRAPTAAGGHNTGAEDQPQVLTWAQFGASDDQGATDLGVQINTLPLNGTLEYLNAAGQWVAVQTGSLISYAEVNAGHLRFVPGLNESSTHAANGNGAVVGNMKGDYASIGYQISDGANLSNGSKLVIDVAAVADKPTVNLSLVGNGIPLYNLSFPSAGITTGQFQSGNFDKGALGITKTLTDSSSGQDLVNGTSGNDYIVSQKGGGDSLVGNQGDDILVGSDAIQGDSLYGGESNDILVSGLGNDGLYGGTGTDIAVLPGNRADYSIKKGEGYSNNDKWFDFVVFERGVGVTKALHDMEYVQFADGIYQINQTTGELTLVPPTKVDYPVELTASLTDRDGSEVFDSLVLSGMPKGSELYKGSQLLGTVGEDGKLTFTASDKLWSSNALDLNLSGLTLRVPGDKAGLVNLKVDVIAKEVGTDLTSTATDDDSIRLSYFNATEGEPGDQNRTYGSEHNIVVGDLDGSVMLPGQNYNLAFMVDSSGSIGSDAMATIRTQLSQVFTSLKNSAGAAGAGKVNIFLVDFDTLANKSVSVNLKDSDALTKLQAILDSMDGSKDSGGGTNYEDVFQTTANWFNSSTAQGNTNAKNLTYFITDGKPTFYLDSEGGNPIVNDKFWDDDVRLNTVLKGSYVAGKIYNNDGKTIIDAQGRVYSYDWRGTQSTIGAMRPDGKGGYVYWSLGGNGQDSSDTTITNSVAGFGLLTGMGVTVEAIGLGANISYNDLKSYDSDGVIKTGVNASDLANAILGTPVSNLPGVDRLDGGAGDDILFGDAVRFTGISGEGYAAIKQYVSGKLGAGSVTDAQVHAYITDHASEFDQSSANDKGDTLLGGDGNDILFGQGGDDFLYGGAGNDTLFGGSGNDTLYGESGNDRLYGGSGNDTLYGGTGNDILSGGLGNDILIGGAGNDILMGDAGADTFTWLKGDTEAGKVAKDYIVDFSKSEGDKLDLSDLLDSDGSKSESSLKSLLSVFQDSEGVHLQVKESSAAPVTQEIVLMNHTFDTLTGGSGTTANQVIDFMLQNNMLDINK</sequence>
<organism evidence="4 5">
    <name type="scientific">Aeromonas caviae</name>
    <name type="common">Aeromonas punctata</name>
    <dbReference type="NCBI Taxonomy" id="648"/>
    <lineage>
        <taxon>Bacteria</taxon>
        <taxon>Pseudomonadati</taxon>
        <taxon>Pseudomonadota</taxon>
        <taxon>Gammaproteobacteria</taxon>
        <taxon>Aeromonadales</taxon>
        <taxon>Aeromonadaceae</taxon>
        <taxon>Aeromonas</taxon>
    </lineage>
</organism>
<name>A0AAJ5Z7W3_AERCA</name>
<dbReference type="InterPro" id="IPR044016">
    <property type="entry name" value="Big_13"/>
</dbReference>
<evidence type="ECO:0000313" key="4">
    <source>
        <dbReference type="EMBL" id="WFF98724.1"/>
    </source>
</evidence>
<dbReference type="InterPro" id="IPR036465">
    <property type="entry name" value="vWFA_dom_sf"/>
</dbReference>
<dbReference type="InterPro" id="IPR038081">
    <property type="entry name" value="CalX-like_sf"/>
</dbReference>
<feature type="compositionally biased region" description="Low complexity" evidence="2">
    <location>
        <begin position="263"/>
        <end position="286"/>
    </location>
</feature>
<dbReference type="PRINTS" id="PR00313">
    <property type="entry name" value="CABNDNGRPT"/>
</dbReference>
<dbReference type="InterPro" id="IPR018511">
    <property type="entry name" value="Hemolysin-typ_Ca-bd_CS"/>
</dbReference>
<dbReference type="Pfam" id="PF19078">
    <property type="entry name" value="Big_12"/>
    <property type="match status" value="1"/>
</dbReference>
<dbReference type="SUPFAM" id="SSF141072">
    <property type="entry name" value="CalX-like"/>
    <property type="match status" value="1"/>
</dbReference>
<dbReference type="EMBL" id="CP120942">
    <property type="protein sequence ID" value="WFF98724.1"/>
    <property type="molecule type" value="Genomic_DNA"/>
</dbReference>
<dbReference type="InterPro" id="IPR019960">
    <property type="entry name" value="T1SS_VCA0849"/>
</dbReference>
<dbReference type="SUPFAM" id="SSF53300">
    <property type="entry name" value="vWA-like"/>
    <property type="match status" value="1"/>
</dbReference>
<protein>
    <submittedName>
        <fullName evidence="4">Ig-like domain-containing protein</fullName>
    </submittedName>
</protein>
<dbReference type="InterPro" id="IPR002035">
    <property type="entry name" value="VWF_A"/>
</dbReference>
<dbReference type="SMART" id="SM00710">
    <property type="entry name" value="PbH1"/>
    <property type="match status" value="34"/>
</dbReference>
<dbReference type="Proteomes" id="UP001218423">
    <property type="component" value="Chromosome"/>
</dbReference>
<dbReference type="SUPFAM" id="SSF51120">
    <property type="entry name" value="beta-Roll"/>
    <property type="match status" value="2"/>
</dbReference>
<dbReference type="SMART" id="SM00327">
    <property type="entry name" value="VWA"/>
    <property type="match status" value="1"/>
</dbReference>
<dbReference type="InterPro" id="IPR044048">
    <property type="entry name" value="Big_12"/>
</dbReference>
<dbReference type="GO" id="GO:0005509">
    <property type="term" value="F:calcium ion binding"/>
    <property type="evidence" value="ECO:0007669"/>
    <property type="project" value="InterPro"/>
</dbReference>
<accession>A0AAJ5Z7W3</accession>
<feature type="domain" description="VWFA" evidence="3">
    <location>
        <begin position="5478"/>
        <end position="5602"/>
    </location>
</feature>
<dbReference type="PROSITE" id="PS50234">
    <property type="entry name" value="VWFA"/>
    <property type="match status" value="1"/>
</dbReference>
<dbReference type="NCBIfam" id="NF033510">
    <property type="entry name" value="Ca_tandemer"/>
    <property type="match status" value="4"/>
</dbReference>
<dbReference type="InterPro" id="IPR013783">
    <property type="entry name" value="Ig-like_fold"/>
</dbReference>
<dbReference type="NCBIfam" id="TIGR03661">
    <property type="entry name" value="T1SS_VCA0849"/>
    <property type="match status" value="1"/>
</dbReference>
<dbReference type="Gene3D" id="2.60.40.10">
    <property type="entry name" value="Immunoglobulins"/>
    <property type="match status" value="4"/>
</dbReference>
<evidence type="ECO:0000259" key="3">
    <source>
        <dbReference type="PROSITE" id="PS50234"/>
    </source>
</evidence>
<evidence type="ECO:0000256" key="1">
    <source>
        <dbReference type="ARBA" id="ARBA00022837"/>
    </source>
</evidence>
<evidence type="ECO:0000313" key="5">
    <source>
        <dbReference type="Proteomes" id="UP001218423"/>
    </source>
</evidence>
<reference evidence="4" key="1">
    <citation type="submission" date="2023-03" db="EMBL/GenBank/DDBJ databases">
        <title>Aeromonas caviae strain AC1520.</title>
        <authorList>
            <person name="Xie T."/>
            <person name="Zhang Q."/>
            <person name="Deng J."/>
            <person name="Li X."/>
        </authorList>
    </citation>
    <scope>NUCLEOTIDE SEQUENCE</scope>
    <source>
        <strain evidence="4">AC1520</strain>
    </source>
</reference>
<feature type="compositionally biased region" description="Polar residues" evidence="2">
    <location>
        <begin position="240"/>
        <end position="262"/>
    </location>
</feature>
<dbReference type="Pfam" id="PF00353">
    <property type="entry name" value="HemolysinCabind"/>
    <property type="match status" value="4"/>
</dbReference>
<dbReference type="RefSeq" id="WP_277856649.1">
    <property type="nucleotide sequence ID" value="NZ_CP120942.1"/>
</dbReference>
<dbReference type="CDD" id="cd00198">
    <property type="entry name" value="vWFA"/>
    <property type="match status" value="1"/>
</dbReference>
<dbReference type="InterPro" id="IPR001343">
    <property type="entry name" value="Hemolysn_Ca-bd"/>
</dbReference>
<dbReference type="PROSITE" id="PS00330">
    <property type="entry name" value="HEMOLYSIN_CALCIUM"/>
    <property type="match status" value="4"/>
</dbReference>
<dbReference type="Pfam" id="PF17963">
    <property type="entry name" value="Big_9"/>
    <property type="match status" value="1"/>
</dbReference>
<dbReference type="PROSITE" id="PS00018">
    <property type="entry name" value="EF_HAND_1"/>
    <property type="match status" value="34"/>
</dbReference>
<dbReference type="InterPro" id="IPR049826">
    <property type="entry name" value="Ig-like_ice"/>
</dbReference>
<dbReference type="Pfam" id="PF00092">
    <property type="entry name" value="VWA"/>
    <property type="match status" value="1"/>
</dbReference>
<evidence type="ECO:0000256" key="2">
    <source>
        <dbReference type="SAM" id="MobiDB-lite"/>
    </source>
</evidence>
<dbReference type="InterPro" id="IPR011049">
    <property type="entry name" value="Serralysin-like_metalloprot_C"/>
</dbReference>
<dbReference type="InterPro" id="IPR006626">
    <property type="entry name" value="PbH1"/>
</dbReference>
<dbReference type="InterPro" id="IPR018247">
    <property type="entry name" value="EF_Hand_1_Ca_BS"/>
</dbReference>
<gene>
    <name evidence="4" type="ORF">P5S46_03745</name>
</gene>
<dbReference type="Pfam" id="PF19077">
    <property type="entry name" value="Big_13"/>
    <property type="match status" value="2"/>
</dbReference>
<feature type="region of interest" description="Disordered" evidence="2">
    <location>
        <begin position="240"/>
        <end position="286"/>
    </location>
</feature>